<gene>
    <name evidence="1" type="ORF">EVEC_LOCUS11569</name>
</gene>
<reference evidence="1 2" key="2">
    <citation type="submission" date="2018-10" db="EMBL/GenBank/DDBJ databases">
        <authorList>
            <consortium name="Pathogen Informatics"/>
        </authorList>
    </citation>
    <scope>NUCLEOTIDE SEQUENCE [LARGE SCALE GENOMIC DNA]</scope>
</reference>
<dbReference type="EMBL" id="UXUI01012317">
    <property type="protein sequence ID" value="VDD96818.1"/>
    <property type="molecule type" value="Genomic_DNA"/>
</dbReference>
<evidence type="ECO:0000313" key="3">
    <source>
        <dbReference type="WBParaSite" id="EVEC_0001236901-mRNA-1"/>
    </source>
</evidence>
<reference evidence="3" key="1">
    <citation type="submission" date="2017-02" db="UniProtKB">
        <authorList>
            <consortium name="WormBaseParasite"/>
        </authorList>
    </citation>
    <scope>IDENTIFICATION</scope>
</reference>
<accession>A0A0N4VN23</accession>
<sequence>MDQGIARKVHVSHIGEKYCVLGVGTNEKRNKLLISILNEDLGLGSEEVFVSLKCANLSDVRGRRLESRKSSRDRFGRSQLLQETKTGNNVRFSAWPGVVNV</sequence>
<evidence type="ECO:0000313" key="2">
    <source>
        <dbReference type="Proteomes" id="UP000274131"/>
    </source>
</evidence>
<protein>
    <submittedName>
        <fullName evidence="3">Ras-associating domain-containing protein</fullName>
    </submittedName>
</protein>
<dbReference type="AlphaFoldDB" id="A0A0N4VN23"/>
<dbReference type="Proteomes" id="UP000274131">
    <property type="component" value="Unassembled WGS sequence"/>
</dbReference>
<keyword evidence="2" id="KW-1185">Reference proteome</keyword>
<organism evidence="3">
    <name type="scientific">Enterobius vermicularis</name>
    <name type="common">Human pinworm</name>
    <dbReference type="NCBI Taxonomy" id="51028"/>
    <lineage>
        <taxon>Eukaryota</taxon>
        <taxon>Metazoa</taxon>
        <taxon>Ecdysozoa</taxon>
        <taxon>Nematoda</taxon>
        <taxon>Chromadorea</taxon>
        <taxon>Rhabditida</taxon>
        <taxon>Spirurina</taxon>
        <taxon>Oxyuridomorpha</taxon>
        <taxon>Oxyuroidea</taxon>
        <taxon>Oxyuridae</taxon>
        <taxon>Enterobius</taxon>
    </lineage>
</organism>
<name>A0A0N4VN23_ENTVE</name>
<evidence type="ECO:0000313" key="1">
    <source>
        <dbReference type="EMBL" id="VDD96818.1"/>
    </source>
</evidence>
<proteinExistence type="predicted"/>
<dbReference type="WBParaSite" id="EVEC_0001236901-mRNA-1">
    <property type="protein sequence ID" value="EVEC_0001236901-mRNA-1"/>
    <property type="gene ID" value="EVEC_0001236901"/>
</dbReference>